<dbReference type="AlphaFoldDB" id="X1SHZ6"/>
<sequence>MVEIIEDNEKLIAEKENVEKCHNCGSKLEGNEYFYRHKAPISGYQCSKCGYFKLYGIE</sequence>
<gene>
    <name evidence="1" type="ORF">S12H4_25970</name>
</gene>
<dbReference type="EMBL" id="BARW01014689">
    <property type="protein sequence ID" value="GAI78781.1"/>
    <property type="molecule type" value="Genomic_DNA"/>
</dbReference>
<protein>
    <submittedName>
        <fullName evidence="1">Uncharacterized protein</fullName>
    </submittedName>
</protein>
<proteinExistence type="predicted"/>
<evidence type="ECO:0000313" key="1">
    <source>
        <dbReference type="EMBL" id="GAI78781.1"/>
    </source>
</evidence>
<organism evidence="1">
    <name type="scientific">marine sediment metagenome</name>
    <dbReference type="NCBI Taxonomy" id="412755"/>
    <lineage>
        <taxon>unclassified sequences</taxon>
        <taxon>metagenomes</taxon>
        <taxon>ecological metagenomes</taxon>
    </lineage>
</organism>
<comment type="caution">
    <text evidence="1">The sequence shown here is derived from an EMBL/GenBank/DDBJ whole genome shotgun (WGS) entry which is preliminary data.</text>
</comment>
<reference evidence="1" key="1">
    <citation type="journal article" date="2014" name="Front. Microbiol.">
        <title>High frequency of phylogenetically diverse reductive dehalogenase-homologous genes in deep subseafloor sedimentary metagenomes.</title>
        <authorList>
            <person name="Kawai M."/>
            <person name="Futagami T."/>
            <person name="Toyoda A."/>
            <person name="Takaki Y."/>
            <person name="Nishi S."/>
            <person name="Hori S."/>
            <person name="Arai W."/>
            <person name="Tsubouchi T."/>
            <person name="Morono Y."/>
            <person name="Uchiyama I."/>
            <person name="Ito T."/>
            <person name="Fujiyama A."/>
            <person name="Inagaki F."/>
            <person name="Takami H."/>
        </authorList>
    </citation>
    <scope>NUCLEOTIDE SEQUENCE</scope>
    <source>
        <strain evidence="1">Expedition CK06-06</strain>
    </source>
</reference>
<accession>X1SHZ6</accession>
<name>X1SHZ6_9ZZZZ</name>